<reference evidence="7" key="2">
    <citation type="submission" date="2021-05" db="UniProtKB">
        <authorList>
            <consortium name="EnsemblPlants"/>
        </authorList>
    </citation>
    <scope>IDENTIFICATION</scope>
    <source>
        <strain evidence="7">subsp. malaccensis</strain>
    </source>
</reference>
<dbReference type="Gramene" id="Ma08_t07170.1">
    <property type="protein sequence ID" value="Ma08_p07170.1"/>
    <property type="gene ID" value="Ma08_g07170"/>
</dbReference>
<evidence type="ECO:0000256" key="2">
    <source>
        <dbReference type="ARBA" id="ARBA00012573"/>
    </source>
</evidence>
<dbReference type="OrthoDB" id="10249562at2759"/>
<dbReference type="GO" id="GO:0005737">
    <property type="term" value="C:cytoplasm"/>
    <property type="evidence" value="ECO:0000318"/>
    <property type="project" value="GO_Central"/>
</dbReference>
<dbReference type="InterPro" id="IPR006677">
    <property type="entry name" value="tRNA_intron_Endonuc_cat-like"/>
</dbReference>
<evidence type="ECO:0000259" key="4">
    <source>
        <dbReference type="Pfam" id="PF01974"/>
    </source>
</evidence>
<organism evidence="7 8">
    <name type="scientific">Musa acuminata subsp. malaccensis</name>
    <name type="common">Wild banana</name>
    <name type="synonym">Musa malaccensis</name>
    <dbReference type="NCBI Taxonomy" id="214687"/>
    <lineage>
        <taxon>Eukaryota</taxon>
        <taxon>Viridiplantae</taxon>
        <taxon>Streptophyta</taxon>
        <taxon>Embryophyta</taxon>
        <taxon>Tracheophyta</taxon>
        <taxon>Spermatophyta</taxon>
        <taxon>Magnoliopsida</taxon>
        <taxon>Liliopsida</taxon>
        <taxon>Zingiberales</taxon>
        <taxon>Musaceae</taxon>
        <taxon>Musa</taxon>
    </lineage>
</organism>
<evidence type="ECO:0000256" key="3">
    <source>
        <dbReference type="ARBA" id="ARBA00034031"/>
    </source>
</evidence>
<dbReference type="Pfam" id="PF02778">
    <property type="entry name" value="tRNA_int_endo_N"/>
    <property type="match status" value="1"/>
</dbReference>
<keyword evidence="8" id="KW-1185">Reference proteome</keyword>
<dbReference type="InterPro" id="IPR036167">
    <property type="entry name" value="tRNA_intron_Endo_cat-like_sf"/>
</dbReference>
<dbReference type="AlphaFoldDB" id="A0A804K3V0"/>
<dbReference type="EMBL" id="HG996472">
    <property type="protein sequence ID" value="CAG1830826.1"/>
    <property type="molecule type" value="Genomic_DNA"/>
</dbReference>
<dbReference type="PANTHER" id="PTHR21227">
    <property type="entry name" value="TRNA-SPLICING ENDONUCLEASE SUBUNIT SEN2"/>
    <property type="match status" value="1"/>
</dbReference>
<dbReference type="KEGG" id="mus:103993602"/>
<dbReference type="OMA" id="NGCYGKG"/>
<reference evidence="6" key="1">
    <citation type="submission" date="2021-03" db="EMBL/GenBank/DDBJ databases">
        <authorList>
            <consortium name="Genoscope - CEA"/>
            <person name="William W."/>
        </authorList>
    </citation>
    <scope>NUCLEOTIDE SEQUENCE</scope>
    <source>
        <strain evidence="6">Doubled-haploid Pahang</strain>
    </source>
</reference>
<feature type="domain" description="tRNA intron endonuclease catalytic" evidence="4">
    <location>
        <begin position="122"/>
        <end position="205"/>
    </location>
</feature>
<evidence type="ECO:0000313" key="6">
    <source>
        <dbReference type="EMBL" id="CAG1830826.1"/>
    </source>
</evidence>
<dbReference type="GO" id="GO:0000214">
    <property type="term" value="C:tRNA-intron endonuclease complex"/>
    <property type="evidence" value="ECO:0000318"/>
    <property type="project" value="GO_Central"/>
</dbReference>
<dbReference type="InterPro" id="IPR011856">
    <property type="entry name" value="tRNA_endonuc-like_dom_sf"/>
</dbReference>
<dbReference type="EnsemblPlants" id="Ma08_t07170.1">
    <property type="protein sequence ID" value="Ma08_p07170.1"/>
    <property type="gene ID" value="Ma08_g07170"/>
</dbReference>
<dbReference type="Proteomes" id="UP000012960">
    <property type="component" value="Unplaced"/>
</dbReference>
<sequence length="248" mass="27694">MELTGPRWKGKGFAETALANPMSEIVSRLRTSLSPSMPNALLSGCIALLEAEPEAADLLERASIGKNITTFGRDKQCFQLGPEESFYLYHGLTCIRITREDGTAMADAELWNHFCSQRKAFPELYKAYSHLRSKNWVVRSGTHYGADFVAYRHHPALVHAEYAVLVIPENDGKASSTRLSAWPDLCCSLRLSGSVAKTLLILYVSSCSRDRSSVCSSEEFSVDERIIRRWIPERSREGKCLAGDDEVQ</sequence>
<dbReference type="SUPFAM" id="SSF53032">
    <property type="entry name" value="tRNA-intron endonuclease catalytic domain-like"/>
    <property type="match status" value="1"/>
</dbReference>
<dbReference type="EnsemblPlants" id="Ma08_t07170.2">
    <property type="protein sequence ID" value="Ma08_p07170.2"/>
    <property type="gene ID" value="Ma08_g07170"/>
</dbReference>
<proteinExistence type="inferred from homology"/>
<name>A0A804K3V0_MUSAM</name>
<dbReference type="NCBIfam" id="TIGR00324">
    <property type="entry name" value="endA"/>
    <property type="match status" value="1"/>
</dbReference>
<dbReference type="GO" id="GO:0008033">
    <property type="term" value="P:tRNA processing"/>
    <property type="evidence" value="ECO:0000318"/>
    <property type="project" value="GO_Central"/>
</dbReference>
<evidence type="ECO:0000313" key="7">
    <source>
        <dbReference type="EnsemblPlants" id="Ma08_p07170.1"/>
    </source>
</evidence>
<gene>
    <name evidence="6" type="ORF">GSMUA_340800.1</name>
</gene>
<dbReference type="InterPro" id="IPR006678">
    <property type="entry name" value="tRNA_intron_Endonuc_N"/>
</dbReference>
<dbReference type="Gramene" id="Ma08_t07170.2">
    <property type="protein sequence ID" value="Ma08_p07170.2"/>
    <property type="gene ID" value="Ma08_g07170"/>
</dbReference>
<comment type="similarity">
    <text evidence="1">Belongs to the tRNA-intron endonuclease family.</text>
</comment>
<evidence type="ECO:0000259" key="5">
    <source>
        <dbReference type="Pfam" id="PF02778"/>
    </source>
</evidence>
<dbReference type="Gene3D" id="3.40.1350.10">
    <property type="match status" value="1"/>
</dbReference>
<accession>A0A804K3V0</accession>
<comment type="catalytic activity">
    <reaction evidence="3">
        <text>pretRNA = a 3'-half-tRNA molecule with a 5'-OH end + a 5'-half-tRNA molecule with a 2',3'-cyclic phosphate end + an intron with a 2',3'-cyclic phosphate and a 5'-hydroxyl terminus.</text>
        <dbReference type="EC" id="4.6.1.16"/>
    </reaction>
</comment>
<dbReference type="GO" id="GO:0000213">
    <property type="term" value="F:tRNA-intron lyase activity"/>
    <property type="evidence" value="ECO:0000318"/>
    <property type="project" value="GO_Central"/>
</dbReference>
<dbReference type="GO" id="GO:0003676">
    <property type="term" value="F:nucleic acid binding"/>
    <property type="evidence" value="ECO:0007669"/>
    <property type="project" value="InterPro"/>
</dbReference>
<evidence type="ECO:0000313" key="8">
    <source>
        <dbReference type="Proteomes" id="UP000012960"/>
    </source>
</evidence>
<protein>
    <recommendedName>
        <fullName evidence="2">tRNA-intron lyase</fullName>
        <ecNumber evidence="2">4.6.1.16</ecNumber>
    </recommendedName>
</protein>
<dbReference type="PANTHER" id="PTHR21227:SF0">
    <property type="entry name" value="TRNA-SPLICING ENDONUCLEASE SUBUNIT SEN2"/>
    <property type="match status" value="1"/>
</dbReference>
<dbReference type="EC" id="4.6.1.16" evidence="2"/>
<dbReference type="InterPro" id="IPR006676">
    <property type="entry name" value="tRNA_splic"/>
</dbReference>
<dbReference type="CDD" id="cd22363">
    <property type="entry name" value="tRNA-intron_lyase_C"/>
    <property type="match status" value="1"/>
</dbReference>
<dbReference type="GO" id="GO:0000379">
    <property type="term" value="P:tRNA-type intron splice site recognition and cleavage"/>
    <property type="evidence" value="ECO:0000318"/>
    <property type="project" value="GO_Central"/>
</dbReference>
<evidence type="ECO:0000256" key="1">
    <source>
        <dbReference type="ARBA" id="ARBA00008078"/>
    </source>
</evidence>
<feature type="domain" description="tRNA intron endonuclease N-terminal" evidence="5">
    <location>
        <begin position="40"/>
        <end position="111"/>
    </location>
</feature>
<dbReference type="Pfam" id="PF01974">
    <property type="entry name" value="tRNA_int_endo"/>
    <property type="match status" value="1"/>
</dbReference>